<feature type="transmembrane region" description="Helical" evidence="2">
    <location>
        <begin position="97"/>
        <end position="120"/>
    </location>
</feature>
<keyword evidence="2" id="KW-0812">Transmembrane</keyword>
<feature type="transmembrane region" description="Helical" evidence="2">
    <location>
        <begin position="64"/>
        <end position="91"/>
    </location>
</feature>
<keyword evidence="4" id="KW-1185">Reference proteome</keyword>
<feature type="region of interest" description="Disordered" evidence="1">
    <location>
        <begin position="1"/>
        <end position="20"/>
    </location>
</feature>
<feature type="transmembrane region" description="Helical" evidence="2">
    <location>
        <begin position="132"/>
        <end position="153"/>
    </location>
</feature>
<evidence type="ECO:0000313" key="4">
    <source>
        <dbReference type="Proteomes" id="UP001212841"/>
    </source>
</evidence>
<evidence type="ECO:0000313" key="3">
    <source>
        <dbReference type="EMBL" id="KAJ3050414.1"/>
    </source>
</evidence>
<dbReference type="AlphaFoldDB" id="A0AAD5SA32"/>
<dbReference type="EMBL" id="JADGJD010000516">
    <property type="protein sequence ID" value="KAJ3050414.1"/>
    <property type="molecule type" value="Genomic_DNA"/>
</dbReference>
<protein>
    <submittedName>
        <fullName evidence="3">Uncharacterized protein</fullName>
    </submittedName>
</protein>
<proteinExistence type="predicted"/>
<sequence length="166" mass="18223">MSTTTTTTIDPRYGDPEKSVDMKDVDESDAHLIIERQKADEEGNAIKYQSCSWQKTAALLFSEYICLAIMSFPWSYSVLGLIPGLILTIVVAGFVQYTSLVLCLCTIWFSLITAVISFVCSLPRTFSAYSKAALLSAVFTFVSVILAPIFAAIEDHPAGYPKFGEP</sequence>
<dbReference type="Proteomes" id="UP001212841">
    <property type="component" value="Unassembled WGS sequence"/>
</dbReference>
<reference evidence="3" key="1">
    <citation type="submission" date="2020-05" db="EMBL/GenBank/DDBJ databases">
        <title>Phylogenomic resolution of chytrid fungi.</title>
        <authorList>
            <person name="Stajich J.E."/>
            <person name="Amses K."/>
            <person name="Simmons R."/>
            <person name="Seto K."/>
            <person name="Myers J."/>
            <person name="Bonds A."/>
            <person name="Quandt C.A."/>
            <person name="Barry K."/>
            <person name="Liu P."/>
            <person name="Grigoriev I."/>
            <person name="Longcore J.E."/>
            <person name="James T.Y."/>
        </authorList>
    </citation>
    <scope>NUCLEOTIDE SEQUENCE</scope>
    <source>
        <strain evidence="3">JEL0318</strain>
    </source>
</reference>
<organism evidence="3 4">
    <name type="scientific">Rhizophlyctis rosea</name>
    <dbReference type="NCBI Taxonomy" id="64517"/>
    <lineage>
        <taxon>Eukaryota</taxon>
        <taxon>Fungi</taxon>
        <taxon>Fungi incertae sedis</taxon>
        <taxon>Chytridiomycota</taxon>
        <taxon>Chytridiomycota incertae sedis</taxon>
        <taxon>Chytridiomycetes</taxon>
        <taxon>Rhizophlyctidales</taxon>
        <taxon>Rhizophlyctidaceae</taxon>
        <taxon>Rhizophlyctis</taxon>
    </lineage>
</organism>
<accession>A0AAD5SA32</accession>
<keyword evidence="2" id="KW-0472">Membrane</keyword>
<keyword evidence="2" id="KW-1133">Transmembrane helix</keyword>
<gene>
    <name evidence="3" type="ORF">HK097_008632</name>
</gene>
<name>A0AAD5SA32_9FUNG</name>
<comment type="caution">
    <text evidence="3">The sequence shown here is derived from an EMBL/GenBank/DDBJ whole genome shotgun (WGS) entry which is preliminary data.</text>
</comment>
<evidence type="ECO:0000256" key="2">
    <source>
        <dbReference type="SAM" id="Phobius"/>
    </source>
</evidence>
<evidence type="ECO:0000256" key="1">
    <source>
        <dbReference type="SAM" id="MobiDB-lite"/>
    </source>
</evidence>